<dbReference type="PROSITE" id="PS51891">
    <property type="entry name" value="CENP_V_GFA"/>
    <property type="match status" value="1"/>
</dbReference>
<dbReference type="Pfam" id="PF04828">
    <property type="entry name" value="GFA"/>
    <property type="match status" value="1"/>
</dbReference>
<name>A0A6M2BK48_9GAMM</name>
<dbReference type="GO" id="GO:0016846">
    <property type="term" value="F:carbon-sulfur lyase activity"/>
    <property type="evidence" value="ECO:0007669"/>
    <property type="project" value="InterPro"/>
</dbReference>
<dbReference type="EMBL" id="JAAMOW010000001">
    <property type="protein sequence ID" value="NGY03166.1"/>
    <property type="molecule type" value="Genomic_DNA"/>
</dbReference>
<dbReference type="AlphaFoldDB" id="A0A6M2BK48"/>
<dbReference type="SUPFAM" id="SSF51316">
    <property type="entry name" value="Mss4-like"/>
    <property type="match status" value="1"/>
</dbReference>
<sequence>MNAPFSGGCACGAIRYVCLRAPLAMLNCHCLDCQRSSGAPFASGFIVADSDMQVTGTPQTYSVHGNSGSLAIRSFCGRCGSPLFTRGEVNPGVMSVRFPTLDDASDFQPMLDIWTASAQPWVCLSQIIPHYPESPQV</sequence>
<dbReference type="Gene3D" id="3.90.1590.10">
    <property type="entry name" value="glutathione-dependent formaldehyde- activating enzyme (gfa)"/>
    <property type="match status" value="1"/>
</dbReference>
<comment type="similarity">
    <text evidence="1">Belongs to the Gfa family.</text>
</comment>
<dbReference type="GO" id="GO:0046872">
    <property type="term" value="F:metal ion binding"/>
    <property type="evidence" value="ECO:0007669"/>
    <property type="project" value="UniProtKB-KW"/>
</dbReference>
<feature type="domain" description="CENP-V/GFA" evidence="5">
    <location>
        <begin position="5"/>
        <end position="122"/>
    </location>
</feature>
<evidence type="ECO:0000313" key="6">
    <source>
        <dbReference type="EMBL" id="NGY03166.1"/>
    </source>
</evidence>
<dbReference type="InterPro" id="IPR006913">
    <property type="entry name" value="CENP-V/GFA"/>
</dbReference>
<organism evidence="6 7">
    <name type="scientific">Solimonas terrae</name>
    <dbReference type="NCBI Taxonomy" id="1396819"/>
    <lineage>
        <taxon>Bacteria</taxon>
        <taxon>Pseudomonadati</taxon>
        <taxon>Pseudomonadota</taxon>
        <taxon>Gammaproteobacteria</taxon>
        <taxon>Nevskiales</taxon>
        <taxon>Nevskiaceae</taxon>
        <taxon>Solimonas</taxon>
    </lineage>
</organism>
<dbReference type="PANTHER" id="PTHR33337:SF40">
    <property type="entry name" value="CENP-V_GFA DOMAIN-CONTAINING PROTEIN-RELATED"/>
    <property type="match status" value="1"/>
</dbReference>
<evidence type="ECO:0000259" key="5">
    <source>
        <dbReference type="PROSITE" id="PS51891"/>
    </source>
</evidence>
<keyword evidence="3" id="KW-0862">Zinc</keyword>
<evidence type="ECO:0000256" key="1">
    <source>
        <dbReference type="ARBA" id="ARBA00005495"/>
    </source>
</evidence>
<reference evidence="6 7" key="1">
    <citation type="journal article" date="2014" name="Int. J. Syst. Evol. Microbiol.">
        <title>Solimonas terrae sp. nov., isolated from soil.</title>
        <authorList>
            <person name="Kim S.J."/>
            <person name="Moon J.Y."/>
            <person name="Weon H.Y."/>
            <person name="Ahn J.H."/>
            <person name="Chen W.M."/>
            <person name="Kwon S.W."/>
        </authorList>
    </citation>
    <scope>NUCLEOTIDE SEQUENCE [LARGE SCALE GENOMIC DNA]</scope>
    <source>
        <strain evidence="6 7">KIS83-12</strain>
    </source>
</reference>
<keyword evidence="4" id="KW-0456">Lyase</keyword>
<dbReference type="PANTHER" id="PTHR33337">
    <property type="entry name" value="GFA DOMAIN-CONTAINING PROTEIN"/>
    <property type="match status" value="1"/>
</dbReference>
<evidence type="ECO:0000256" key="2">
    <source>
        <dbReference type="ARBA" id="ARBA00022723"/>
    </source>
</evidence>
<proteinExistence type="inferred from homology"/>
<gene>
    <name evidence="6" type="ORF">G7Y85_00160</name>
</gene>
<comment type="caution">
    <text evidence="6">The sequence shown here is derived from an EMBL/GenBank/DDBJ whole genome shotgun (WGS) entry which is preliminary data.</text>
</comment>
<accession>A0A6M2BK48</accession>
<evidence type="ECO:0000313" key="7">
    <source>
        <dbReference type="Proteomes" id="UP000472676"/>
    </source>
</evidence>
<dbReference type="InterPro" id="IPR011057">
    <property type="entry name" value="Mss4-like_sf"/>
</dbReference>
<protein>
    <submittedName>
        <fullName evidence="6">GFA family protein</fullName>
    </submittedName>
</protein>
<keyword evidence="7" id="KW-1185">Reference proteome</keyword>
<keyword evidence="2" id="KW-0479">Metal-binding</keyword>
<dbReference type="Proteomes" id="UP000472676">
    <property type="component" value="Unassembled WGS sequence"/>
</dbReference>
<evidence type="ECO:0000256" key="3">
    <source>
        <dbReference type="ARBA" id="ARBA00022833"/>
    </source>
</evidence>
<evidence type="ECO:0000256" key="4">
    <source>
        <dbReference type="ARBA" id="ARBA00023239"/>
    </source>
</evidence>